<evidence type="ECO:0000256" key="1">
    <source>
        <dbReference type="ARBA" id="ARBA00022729"/>
    </source>
</evidence>
<dbReference type="EMBL" id="DSVQ01000012">
    <property type="protein sequence ID" value="HGT39592.1"/>
    <property type="molecule type" value="Genomic_DNA"/>
</dbReference>
<evidence type="ECO:0000256" key="2">
    <source>
        <dbReference type="SAM" id="SignalP"/>
    </source>
</evidence>
<dbReference type="SUPFAM" id="SSF69318">
    <property type="entry name" value="Integrin alpha N-terminal domain"/>
    <property type="match status" value="1"/>
</dbReference>
<gene>
    <name evidence="4" type="ORF">ENS64_10070</name>
</gene>
<dbReference type="AlphaFoldDB" id="A0A7C4LKX6"/>
<dbReference type="InterPro" id="IPR011519">
    <property type="entry name" value="UnbV_ASPIC"/>
</dbReference>
<feature type="domain" description="ASPIC/UnbV" evidence="3">
    <location>
        <begin position="510"/>
        <end position="575"/>
    </location>
</feature>
<dbReference type="InterPro" id="IPR013517">
    <property type="entry name" value="FG-GAP"/>
</dbReference>
<dbReference type="InterPro" id="IPR028994">
    <property type="entry name" value="Integrin_alpha_N"/>
</dbReference>
<dbReference type="Gene3D" id="2.130.10.130">
    <property type="entry name" value="Integrin alpha, N-terminal"/>
    <property type="match status" value="2"/>
</dbReference>
<accession>A0A7C4LKX6</accession>
<dbReference type="PANTHER" id="PTHR16026:SF0">
    <property type="entry name" value="CARTILAGE ACIDIC PROTEIN 1"/>
    <property type="match status" value="1"/>
</dbReference>
<dbReference type="Pfam" id="PF07593">
    <property type="entry name" value="UnbV_ASPIC"/>
    <property type="match status" value="1"/>
</dbReference>
<dbReference type="InterPro" id="IPR027039">
    <property type="entry name" value="Crtac1"/>
</dbReference>
<dbReference type="PANTHER" id="PTHR16026">
    <property type="entry name" value="CARTILAGE ACIDIC PROTEIN 1"/>
    <property type="match status" value="1"/>
</dbReference>
<evidence type="ECO:0000313" key="4">
    <source>
        <dbReference type="EMBL" id="HGT39592.1"/>
    </source>
</evidence>
<reference evidence="4" key="1">
    <citation type="journal article" date="2020" name="mSystems">
        <title>Genome- and Community-Level Interaction Insights into Carbon Utilization and Element Cycling Functions of Hydrothermarchaeota in Hydrothermal Sediment.</title>
        <authorList>
            <person name="Zhou Z."/>
            <person name="Liu Y."/>
            <person name="Xu W."/>
            <person name="Pan J."/>
            <person name="Luo Z.H."/>
            <person name="Li M."/>
        </authorList>
    </citation>
    <scope>NUCLEOTIDE SEQUENCE [LARGE SCALE GENOMIC DNA]</scope>
    <source>
        <strain evidence="4">SpSt-508</strain>
    </source>
</reference>
<proteinExistence type="predicted"/>
<comment type="caution">
    <text evidence="4">The sequence shown here is derived from an EMBL/GenBank/DDBJ whole genome shotgun (WGS) entry which is preliminary data.</text>
</comment>
<sequence>MGFPLRWSMLAATVALAIPTLGCHRSGGAPAPASLLRADKAEGQSTNTATSVASSEATSIRFVERTSGAGIEWTYRNGEEAGRFAILESLGGGVGVIDFDGDGWEDLYFTGGGRFSGERELAGWPGGLFRNGGEGTFQVATEPAGLNQPGYYSHGATVADYDQDGFSDLLVTGYGGLQLWRNQGDGTFRETAQAAGLTDNSWSSSAAWGDLNGDGALDLYVTHYVNWSFENDPFCAAPAPHEREVCPPRTFEPLPDTLYFSRGDGTFWDGSRHAGLLSTGKGLGVVLCDLDLDGDLDVYVTNDTVENFLYENTGDGKLADVSLLSGTALSDRGTPDGSMGVDLFDFNRDGLPDLWIVNYERESCALYQNAGKLLFRHVSQPLGITAVGGMYVGWGTACFDMDLDADEDIFVSNGHVIRYPTNAPLRQRPLVFENEGGKRFRNVAEQAGEYTRAPHMGRGIALSDFDGDGDLDLAISHTNEPATLLANETPRTGHWLAVRLIGTRSARDPIGAVVRVVTANSSQVRHLRGGGSYASTSTRLLHWGLGADSAVDRVEIRWPSGVRQTIVGPAVDAVLHVIEPIND</sequence>
<evidence type="ECO:0000259" key="3">
    <source>
        <dbReference type="Pfam" id="PF07593"/>
    </source>
</evidence>
<keyword evidence="1 2" id="KW-0732">Signal</keyword>
<dbReference type="Pfam" id="PF13517">
    <property type="entry name" value="FG-GAP_3"/>
    <property type="match status" value="2"/>
</dbReference>
<organism evidence="4">
    <name type="scientific">Schlesneria paludicola</name>
    <dbReference type="NCBI Taxonomy" id="360056"/>
    <lineage>
        <taxon>Bacteria</taxon>
        <taxon>Pseudomonadati</taxon>
        <taxon>Planctomycetota</taxon>
        <taxon>Planctomycetia</taxon>
        <taxon>Planctomycetales</taxon>
        <taxon>Planctomycetaceae</taxon>
        <taxon>Schlesneria</taxon>
    </lineage>
</organism>
<name>A0A7C4LKX6_9PLAN</name>
<feature type="signal peptide" evidence="2">
    <location>
        <begin position="1"/>
        <end position="17"/>
    </location>
</feature>
<feature type="chain" id="PRO_5027980457" evidence="2">
    <location>
        <begin position="18"/>
        <end position="583"/>
    </location>
</feature>
<protein>
    <submittedName>
        <fullName evidence="4">CRTAC1 family protein</fullName>
    </submittedName>
</protein>